<comment type="caution">
    <text evidence="1">The sequence shown here is derived from an EMBL/GenBank/DDBJ whole genome shotgun (WGS) entry which is preliminary data.</text>
</comment>
<dbReference type="EMBL" id="JAQOWY010000470">
    <property type="protein sequence ID" value="KAK1841595.1"/>
    <property type="molecule type" value="Genomic_DNA"/>
</dbReference>
<dbReference type="Proteomes" id="UP001243330">
    <property type="component" value="Unassembled WGS sequence"/>
</dbReference>
<organism evidence="1 2">
    <name type="scientific">Colletotrichum chrysophilum</name>
    <dbReference type="NCBI Taxonomy" id="1836956"/>
    <lineage>
        <taxon>Eukaryota</taxon>
        <taxon>Fungi</taxon>
        <taxon>Dikarya</taxon>
        <taxon>Ascomycota</taxon>
        <taxon>Pezizomycotina</taxon>
        <taxon>Sordariomycetes</taxon>
        <taxon>Hypocreomycetidae</taxon>
        <taxon>Glomerellales</taxon>
        <taxon>Glomerellaceae</taxon>
        <taxon>Colletotrichum</taxon>
        <taxon>Colletotrichum gloeosporioides species complex</taxon>
    </lineage>
</organism>
<sequence length="210" mass="22279">MPQWTWAVTTSVWTWKHRTCNVGTPSGSCLPAPGPGSGRAEAAPCKKRPADAPVSVVSPSSVVGARPPHQGLPGSSLGLGPAPEVRCLPWVPLPLQTVPSSELRIPTYCGNGNQTTVVTANSPPSWHFPAIISSNPFMGAASGHFQCPVFLFLPTSYTTLVQFPSSTVHWMDTAGVKKKTRSCCDVLRDVSLDEPAPPLLLSPGLRCEML</sequence>
<protein>
    <submittedName>
        <fullName evidence="1">Uncharacterized protein</fullName>
    </submittedName>
</protein>
<accession>A0AAD9A5Z2</accession>
<dbReference type="AlphaFoldDB" id="A0AAD9A5Z2"/>
<name>A0AAD9A5Z2_9PEZI</name>
<evidence type="ECO:0000313" key="1">
    <source>
        <dbReference type="EMBL" id="KAK1841595.1"/>
    </source>
</evidence>
<keyword evidence="2" id="KW-1185">Reference proteome</keyword>
<gene>
    <name evidence="1" type="ORF">CCHR01_15764</name>
</gene>
<proteinExistence type="predicted"/>
<evidence type="ECO:0000313" key="2">
    <source>
        <dbReference type="Proteomes" id="UP001243330"/>
    </source>
</evidence>
<reference evidence="1" key="1">
    <citation type="submission" date="2023-01" db="EMBL/GenBank/DDBJ databases">
        <title>Colletotrichum chrysophilum M932 genome sequence.</title>
        <authorList>
            <person name="Baroncelli R."/>
        </authorList>
    </citation>
    <scope>NUCLEOTIDE SEQUENCE</scope>
    <source>
        <strain evidence="1">M932</strain>
    </source>
</reference>